<evidence type="ECO:0000313" key="2">
    <source>
        <dbReference type="EMBL" id="BDP44625.1"/>
    </source>
</evidence>
<sequence>MGRIEGGTLALLVGAAVWFVTARLAVSWLLRSVSRHDLRGFAVYRVVFSALLPALVAEGTLR</sequence>
<keyword evidence="1" id="KW-0472">Membrane</keyword>
<keyword evidence="1" id="KW-1133">Transmembrane helix</keyword>
<name>A0ABM8AL99_9DEIO</name>
<organism evidence="2 3">
    <name type="scientific">Deinococcus aetherius</name>
    <dbReference type="NCBI Taxonomy" id="200252"/>
    <lineage>
        <taxon>Bacteria</taxon>
        <taxon>Thermotogati</taxon>
        <taxon>Deinococcota</taxon>
        <taxon>Deinococci</taxon>
        <taxon>Deinococcales</taxon>
        <taxon>Deinococcaceae</taxon>
        <taxon>Deinococcus</taxon>
    </lineage>
</organism>
<evidence type="ECO:0008006" key="4">
    <source>
        <dbReference type="Google" id="ProtNLM"/>
    </source>
</evidence>
<dbReference type="RefSeq" id="WP_264778871.1">
    <property type="nucleotide sequence ID" value="NZ_AP026563.1"/>
</dbReference>
<reference evidence="2" key="1">
    <citation type="submission" date="2022-07" db="EMBL/GenBank/DDBJ databases">
        <title>Complete Genome Sequence of the Radioresistant Bacterium Deinococcus aetherius ST0316, Isolated from the Air Dust collected in Lower Stratosphere above Japan.</title>
        <authorList>
            <person name="Satoh K."/>
            <person name="Hagiwara K."/>
            <person name="Katsumata K."/>
            <person name="Kubo A."/>
            <person name="Yokobori S."/>
            <person name="Yamagishi A."/>
            <person name="Oono Y."/>
            <person name="Narumi I."/>
        </authorList>
    </citation>
    <scope>NUCLEOTIDE SEQUENCE</scope>
    <source>
        <strain evidence="2">ST0316</strain>
        <plasmid evidence="2">pDAETH-3</plasmid>
    </source>
</reference>
<feature type="transmembrane region" description="Helical" evidence="1">
    <location>
        <begin position="9"/>
        <end position="30"/>
    </location>
</feature>
<evidence type="ECO:0000313" key="3">
    <source>
        <dbReference type="Proteomes" id="UP001064971"/>
    </source>
</evidence>
<keyword evidence="2" id="KW-0614">Plasmid</keyword>
<geneLocation type="plasmid" evidence="2 3">
    <name>pDAETH-3</name>
</geneLocation>
<accession>A0ABM8AL99</accession>
<evidence type="ECO:0000256" key="1">
    <source>
        <dbReference type="SAM" id="Phobius"/>
    </source>
</evidence>
<gene>
    <name evidence="2" type="ORF">DAETH_45940</name>
</gene>
<protein>
    <recommendedName>
        <fullName evidence="4">Undecaprenyl pyrophosphate phosphatase</fullName>
    </recommendedName>
</protein>
<feature type="transmembrane region" description="Helical" evidence="1">
    <location>
        <begin position="42"/>
        <end position="61"/>
    </location>
</feature>
<dbReference type="EMBL" id="AP026563">
    <property type="protein sequence ID" value="BDP44625.1"/>
    <property type="molecule type" value="Genomic_DNA"/>
</dbReference>
<keyword evidence="3" id="KW-1185">Reference proteome</keyword>
<proteinExistence type="predicted"/>
<dbReference type="Proteomes" id="UP001064971">
    <property type="component" value="Plasmid pDAETH-3"/>
</dbReference>
<keyword evidence="1" id="KW-0812">Transmembrane</keyword>